<evidence type="ECO:0000313" key="1">
    <source>
        <dbReference type="EMBL" id="MDQ0392648.1"/>
    </source>
</evidence>
<proteinExistence type="predicted"/>
<gene>
    <name evidence="1" type="ORF">J3R73_002440</name>
</gene>
<name>A0ABU0FDG7_9HYPH</name>
<keyword evidence="2" id="KW-1185">Reference proteome</keyword>
<reference evidence="1 2" key="1">
    <citation type="submission" date="2023-07" db="EMBL/GenBank/DDBJ databases">
        <title>Genomic Encyclopedia of Type Strains, Phase IV (KMG-IV): sequencing the most valuable type-strain genomes for metagenomic binning, comparative biology and taxonomic classification.</title>
        <authorList>
            <person name="Goeker M."/>
        </authorList>
    </citation>
    <scope>NUCLEOTIDE SEQUENCE [LARGE SCALE GENOMIC DNA]</scope>
    <source>
        <strain evidence="1 2">DSM 5896</strain>
    </source>
</reference>
<sequence>MTNYESLYQIKGLIREEAHLIILPEVLGILRSWQ</sequence>
<evidence type="ECO:0008006" key="3">
    <source>
        <dbReference type="Google" id="ProtNLM"/>
    </source>
</evidence>
<protein>
    <recommendedName>
        <fullName evidence="3">Maturase K</fullName>
    </recommendedName>
</protein>
<dbReference type="Proteomes" id="UP001237448">
    <property type="component" value="Unassembled WGS sequence"/>
</dbReference>
<dbReference type="EMBL" id="JAUSVK010000001">
    <property type="protein sequence ID" value="MDQ0392648.1"/>
    <property type="molecule type" value="Genomic_DNA"/>
</dbReference>
<accession>A0ABU0FDG7</accession>
<organism evidence="1 2">
    <name type="scientific">Labrys monachus</name>
    <dbReference type="NCBI Taxonomy" id="217067"/>
    <lineage>
        <taxon>Bacteria</taxon>
        <taxon>Pseudomonadati</taxon>
        <taxon>Pseudomonadota</taxon>
        <taxon>Alphaproteobacteria</taxon>
        <taxon>Hyphomicrobiales</taxon>
        <taxon>Xanthobacteraceae</taxon>
        <taxon>Labrys</taxon>
    </lineage>
</organism>
<comment type="caution">
    <text evidence="1">The sequence shown here is derived from an EMBL/GenBank/DDBJ whole genome shotgun (WGS) entry which is preliminary data.</text>
</comment>
<evidence type="ECO:0000313" key="2">
    <source>
        <dbReference type="Proteomes" id="UP001237448"/>
    </source>
</evidence>